<sequence length="102" mass="11005">MVRFIHKVSISGTSSVKDMQPIVEGKNLSSRLDFDLQNFGFSNLYGDAITYHPQKIPAPDQTYDKPSSTANAQKSPPSSPSPPPMPPSSLLVETPPLSPVPV</sequence>
<organism evidence="2 3">
    <name type="scientific">Forsythia ovata</name>
    <dbReference type="NCBI Taxonomy" id="205694"/>
    <lineage>
        <taxon>Eukaryota</taxon>
        <taxon>Viridiplantae</taxon>
        <taxon>Streptophyta</taxon>
        <taxon>Embryophyta</taxon>
        <taxon>Tracheophyta</taxon>
        <taxon>Spermatophyta</taxon>
        <taxon>Magnoliopsida</taxon>
        <taxon>eudicotyledons</taxon>
        <taxon>Gunneridae</taxon>
        <taxon>Pentapetalae</taxon>
        <taxon>asterids</taxon>
        <taxon>lamiids</taxon>
        <taxon>Lamiales</taxon>
        <taxon>Oleaceae</taxon>
        <taxon>Forsythieae</taxon>
        <taxon>Forsythia</taxon>
    </lineage>
</organism>
<feature type="region of interest" description="Disordered" evidence="1">
    <location>
        <begin position="52"/>
        <end position="102"/>
    </location>
</feature>
<gene>
    <name evidence="2" type="ORF">Fot_38370</name>
</gene>
<dbReference type="EMBL" id="JBFOLJ010000011">
    <property type="protein sequence ID" value="KAL2494613.1"/>
    <property type="molecule type" value="Genomic_DNA"/>
</dbReference>
<evidence type="ECO:0000256" key="1">
    <source>
        <dbReference type="SAM" id="MobiDB-lite"/>
    </source>
</evidence>
<comment type="caution">
    <text evidence="2">The sequence shown here is derived from an EMBL/GenBank/DDBJ whole genome shotgun (WGS) entry which is preliminary data.</text>
</comment>
<evidence type="ECO:0000313" key="2">
    <source>
        <dbReference type="EMBL" id="KAL2494613.1"/>
    </source>
</evidence>
<feature type="compositionally biased region" description="Polar residues" evidence="1">
    <location>
        <begin position="64"/>
        <end position="74"/>
    </location>
</feature>
<name>A0ABD1S1L5_9LAMI</name>
<proteinExistence type="predicted"/>
<keyword evidence="3" id="KW-1185">Reference proteome</keyword>
<dbReference type="Proteomes" id="UP001604277">
    <property type="component" value="Unassembled WGS sequence"/>
</dbReference>
<accession>A0ABD1S1L5</accession>
<evidence type="ECO:0000313" key="3">
    <source>
        <dbReference type="Proteomes" id="UP001604277"/>
    </source>
</evidence>
<protein>
    <submittedName>
        <fullName evidence="2">Uncharacterized protein</fullName>
    </submittedName>
</protein>
<reference evidence="3" key="1">
    <citation type="submission" date="2024-07" db="EMBL/GenBank/DDBJ databases">
        <title>Two chromosome-level genome assemblies of Korean endemic species Abeliophyllum distichum and Forsythia ovata (Oleaceae).</title>
        <authorList>
            <person name="Jang H."/>
        </authorList>
    </citation>
    <scope>NUCLEOTIDE SEQUENCE [LARGE SCALE GENOMIC DNA]</scope>
</reference>
<feature type="compositionally biased region" description="Pro residues" evidence="1">
    <location>
        <begin position="77"/>
        <end position="87"/>
    </location>
</feature>
<dbReference type="AlphaFoldDB" id="A0ABD1S1L5"/>